<proteinExistence type="predicted"/>
<comment type="caution">
    <text evidence="1">The sequence shown here is derived from an EMBL/GenBank/DDBJ whole genome shotgun (WGS) entry which is preliminary data.</text>
</comment>
<evidence type="ECO:0000313" key="1">
    <source>
        <dbReference type="EMBL" id="KAJ9052764.1"/>
    </source>
</evidence>
<gene>
    <name evidence="1" type="ORF">DSO57_1030980</name>
</gene>
<name>A0ACC2RRP8_9FUNG</name>
<keyword evidence="2" id="KW-1185">Reference proteome</keyword>
<evidence type="ECO:0000313" key="2">
    <source>
        <dbReference type="Proteomes" id="UP001165960"/>
    </source>
</evidence>
<dbReference type="EMBL" id="QTSX02006608">
    <property type="protein sequence ID" value="KAJ9052764.1"/>
    <property type="molecule type" value="Genomic_DNA"/>
</dbReference>
<accession>A0ACC2RRP8</accession>
<sequence length="233" mass="26289">MPSKNCQTVSRVWEVGAFSSTSLQTPFTLGSGVVWSGQNQSDFVTYHMELQRSVTAYLIKSKQNEKNPRQPQVTIYDAKPILLEPKLASEFIYNFAKRNITLVSLKAPLRRINIPKYQSAESIIPITDKLFPNNSGKTFARLPASFTVPQFDAIIQYAWIRLLAWHVKGYMSKKFRKRNKARLREPNFNATILSVLPSGHLDAVVGVIDICASRHIQGVDDVSGLLQESYCPD</sequence>
<dbReference type="Proteomes" id="UP001165960">
    <property type="component" value="Unassembled WGS sequence"/>
</dbReference>
<organism evidence="1 2">
    <name type="scientific">Entomophthora muscae</name>
    <dbReference type="NCBI Taxonomy" id="34485"/>
    <lineage>
        <taxon>Eukaryota</taxon>
        <taxon>Fungi</taxon>
        <taxon>Fungi incertae sedis</taxon>
        <taxon>Zoopagomycota</taxon>
        <taxon>Entomophthoromycotina</taxon>
        <taxon>Entomophthoromycetes</taxon>
        <taxon>Entomophthorales</taxon>
        <taxon>Entomophthoraceae</taxon>
        <taxon>Entomophthora</taxon>
    </lineage>
</organism>
<protein>
    <submittedName>
        <fullName evidence="1">Uncharacterized protein</fullName>
    </submittedName>
</protein>
<reference evidence="1" key="1">
    <citation type="submission" date="2022-04" db="EMBL/GenBank/DDBJ databases">
        <title>Genome of the entomopathogenic fungus Entomophthora muscae.</title>
        <authorList>
            <person name="Elya C."/>
            <person name="Lovett B.R."/>
            <person name="Lee E."/>
            <person name="Macias A.M."/>
            <person name="Hajek A.E."/>
            <person name="De Bivort B.L."/>
            <person name="Kasson M.T."/>
            <person name="De Fine Licht H.H."/>
            <person name="Stajich J.E."/>
        </authorList>
    </citation>
    <scope>NUCLEOTIDE SEQUENCE</scope>
    <source>
        <strain evidence="1">Berkeley</strain>
    </source>
</reference>